<dbReference type="AlphaFoldDB" id="L7MI40"/>
<evidence type="ECO:0000256" key="2">
    <source>
        <dbReference type="ARBA" id="ARBA00022525"/>
    </source>
</evidence>
<feature type="compositionally biased region" description="Low complexity" evidence="3">
    <location>
        <begin position="113"/>
        <end position="129"/>
    </location>
</feature>
<sequence length="181" mass="20597">PVIRLSYCLPLHVSVPLTVANIVTDYKSCPNRTWDAAMDNPKHRCVYFCRSAHGWLTGFFINGTSCWFLDDISGWCFDGYCFKTPPTGVTLSNRTVSDRVTTIGTTVSTQNNEAAESTPSTASSTAESSTAKKKEKKKKTKDKKKKKKKKKEKDEEQDTEVKKKEKKKKKNKNKDYVKIEW</sequence>
<dbReference type="Pfam" id="PF07771">
    <property type="entry name" value="TSGP1"/>
    <property type="match status" value="1"/>
</dbReference>
<evidence type="ECO:0000256" key="3">
    <source>
        <dbReference type="SAM" id="MobiDB-lite"/>
    </source>
</evidence>
<proteinExistence type="evidence at transcript level"/>
<evidence type="ECO:0000256" key="1">
    <source>
        <dbReference type="ARBA" id="ARBA00004613"/>
    </source>
</evidence>
<dbReference type="EMBL" id="GACK01002091">
    <property type="protein sequence ID" value="JAA62943.1"/>
    <property type="molecule type" value="mRNA"/>
</dbReference>
<comment type="subcellular location">
    <subcellularLocation>
        <location evidence="1">Secreted</location>
    </subcellularLocation>
</comment>
<feature type="compositionally biased region" description="Basic residues" evidence="3">
    <location>
        <begin position="131"/>
        <end position="151"/>
    </location>
</feature>
<evidence type="ECO:0000313" key="4">
    <source>
        <dbReference type="EMBL" id="JAA62943.1"/>
    </source>
</evidence>
<feature type="non-terminal residue" evidence="4">
    <location>
        <position position="1"/>
    </location>
</feature>
<organism evidence="4">
    <name type="scientific">Rhipicephalus pulchellus</name>
    <name type="common">Yellow backed tick</name>
    <name type="synonym">Dermacentor pulchellus</name>
    <dbReference type="NCBI Taxonomy" id="72859"/>
    <lineage>
        <taxon>Eukaryota</taxon>
        <taxon>Metazoa</taxon>
        <taxon>Ecdysozoa</taxon>
        <taxon>Arthropoda</taxon>
        <taxon>Chelicerata</taxon>
        <taxon>Arachnida</taxon>
        <taxon>Acari</taxon>
        <taxon>Parasitiformes</taxon>
        <taxon>Ixodida</taxon>
        <taxon>Ixodoidea</taxon>
        <taxon>Ixodidae</taxon>
        <taxon>Rhipicephalinae</taxon>
        <taxon>Rhipicephalus</taxon>
        <taxon>Rhipicephalus</taxon>
    </lineage>
</organism>
<name>L7MI40_RHIPC</name>
<feature type="region of interest" description="Disordered" evidence="3">
    <location>
        <begin position="106"/>
        <end position="181"/>
    </location>
</feature>
<protein>
    <submittedName>
        <fullName evidence="4">Putative basic tail protein</fullName>
    </submittedName>
</protein>
<dbReference type="InterPro" id="IPR011694">
    <property type="entry name" value="Ixonnexin-like"/>
</dbReference>
<keyword evidence="2" id="KW-0964">Secreted</keyword>
<reference evidence="4" key="1">
    <citation type="submission" date="2012-11" db="EMBL/GenBank/DDBJ databases">
        <authorList>
            <person name="Lucero-Rivera Y.E."/>
            <person name="Tovar-Ramirez D."/>
        </authorList>
    </citation>
    <scope>NUCLEOTIDE SEQUENCE</scope>
    <source>
        <tissue evidence="4">Salivary gland</tissue>
    </source>
</reference>
<dbReference type="Gene3D" id="2.40.50.1060">
    <property type="match status" value="1"/>
</dbReference>
<accession>L7MI40</accession>
<dbReference type="GO" id="GO:0005576">
    <property type="term" value="C:extracellular region"/>
    <property type="evidence" value="ECO:0007669"/>
    <property type="project" value="UniProtKB-SubCell"/>
</dbReference>
<reference evidence="4" key="2">
    <citation type="journal article" date="2015" name="J. Proteomics">
        <title>Sexual differences in the sialomes of the zebra tick, Rhipicephalus pulchellus.</title>
        <authorList>
            <person name="Tan A.W."/>
            <person name="Francischetti I.M."/>
            <person name="Slovak M."/>
            <person name="Kini R.M."/>
            <person name="Ribeiro J.M."/>
        </authorList>
    </citation>
    <scope>NUCLEOTIDE SEQUENCE</scope>
    <source>
        <tissue evidence="4">Salivary gland</tissue>
    </source>
</reference>